<dbReference type="InterPro" id="IPR003428">
    <property type="entry name" value="MAM33"/>
</dbReference>
<dbReference type="Proteomes" id="UP001367508">
    <property type="component" value="Unassembled WGS sequence"/>
</dbReference>
<dbReference type="Pfam" id="PF02330">
    <property type="entry name" value="MAM33"/>
    <property type="match status" value="1"/>
</dbReference>
<proteinExistence type="predicted"/>
<dbReference type="PANTHER" id="PTHR10826:SF1">
    <property type="entry name" value="COMPLEMENT COMPONENT 1 Q SUBCOMPONENT-BINDING PROTEIN, MITOCHONDRIAL"/>
    <property type="match status" value="1"/>
</dbReference>
<accession>A0AAN9LIJ4</accession>
<gene>
    <name evidence="1" type="ORF">VNO77_17069</name>
</gene>
<dbReference type="GO" id="GO:0005759">
    <property type="term" value="C:mitochondrial matrix"/>
    <property type="evidence" value="ECO:0007669"/>
    <property type="project" value="InterPro"/>
</dbReference>
<reference evidence="1 2" key="1">
    <citation type="submission" date="2024-01" db="EMBL/GenBank/DDBJ databases">
        <title>The genomes of 5 underutilized Papilionoideae crops provide insights into root nodulation and disease resistanc.</title>
        <authorList>
            <person name="Jiang F."/>
        </authorList>
    </citation>
    <scope>NUCLEOTIDE SEQUENCE [LARGE SCALE GENOMIC DNA]</scope>
    <source>
        <strain evidence="1">LVBAO_FW01</strain>
        <tissue evidence="1">Leaves</tissue>
    </source>
</reference>
<sequence length="362" mass="41141">MKRIVGIPPYVSLLQLFHRHHSFYNTIKAYLTIVQSINQIKVEKIIIPGGTSGEWCSRGAVAVTSPEVSNHVFIGSRIQVRCRFMLLFGSASLFEMGLPSLSVSTDTGLGYISVSQDIQNDRWFFLLIHGTTTESEVIIGWKRRRSTAAMTRMRELRKGLKAIKDLELLKLFKSEIQFELASNHFQNVQTGSLGEFAVDSDSSRSKDVVLRRKYDSGEEVAVSAILGPPNYENDLVFPRDVFVKVCVKKPTLSSILQFDCQVYQQTDETSQFDIYNAYYLRSPTCLNPSIYKGPLFSELDTELQDALKEYLVAKGIGTNLTNFLLHYMHKREQEQYVNWLKKGEAFLEKKGSMSPFSETHST</sequence>
<evidence type="ECO:0000313" key="2">
    <source>
        <dbReference type="Proteomes" id="UP001367508"/>
    </source>
</evidence>
<dbReference type="FunFam" id="3.10.280.10:FF:000006">
    <property type="entry name" value="Mitochondrial glycoprotein, expressed"/>
    <property type="match status" value="1"/>
</dbReference>
<organism evidence="1 2">
    <name type="scientific">Canavalia gladiata</name>
    <name type="common">Sword bean</name>
    <name type="synonym">Dolichos gladiatus</name>
    <dbReference type="NCBI Taxonomy" id="3824"/>
    <lineage>
        <taxon>Eukaryota</taxon>
        <taxon>Viridiplantae</taxon>
        <taxon>Streptophyta</taxon>
        <taxon>Embryophyta</taxon>
        <taxon>Tracheophyta</taxon>
        <taxon>Spermatophyta</taxon>
        <taxon>Magnoliopsida</taxon>
        <taxon>eudicotyledons</taxon>
        <taxon>Gunneridae</taxon>
        <taxon>Pentapetalae</taxon>
        <taxon>rosids</taxon>
        <taxon>fabids</taxon>
        <taxon>Fabales</taxon>
        <taxon>Fabaceae</taxon>
        <taxon>Papilionoideae</taxon>
        <taxon>50 kb inversion clade</taxon>
        <taxon>NPAAA clade</taxon>
        <taxon>indigoferoid/millettioid clade</taxon>
        <taxon>Phaseoleae</taxon>
        <taxon>Canavalia</taxon>
    </lineage>
</organism>
<keyword evidence="2" id="KW-1185">Reference proteome</keyword>
<dbReference type="SUPFAM" id="SSF54529">
    <property type="entry name" value="Mitochondrial glycoprotein MAM33-like"/>
    <property type="match status" value="1"/>
</dbReference>
<protein>
    <submittedName>
        <fullName evidence="1">Uncharacterized protein</fullName>
    </submittedName>
</protein>
<evidence type="ECO:0000313" key="1">
    <source>
        <dbReference type="EMBL" id="KAK7336526.1"/>
    </source>
</evidence>
<dbReference type="AlphaFoldDB" id="A0AAN9LIJ4"/>
<dbReference type="Gene3D" id="3.10.280.10">
    <property type="entry name" value="Mitochondrial glycoprotein"/>
    <property type="match status" value="1"/>
</dbReference>
<name>A0AAN9LIJ4_CANGL</name>
<comment type="caution">
    <text evidence="1">The sequence shown here is derived from an EMBL/GenBank/DDBJ whole genome shotgun (WGS) entry which is preliminary data.</text>
</comment>
<dbReference type="InterPro" id="IPR036561">
    <property type="entry name" value="MAM33_sf"/>
</dbReference>
<dbReference type="PANTHER" id="PTHR10826">
    <property type="entry name" value="COMPLEMENT COMPONENT 1"/>
    <property type="match status" value="1"/>
</dbReference>
<dbReference type="EMBL" id="JAYMYQ010000004">
    <property type="protein sequence ID" value="KAK7336526.1"/>
    <property type="molecule type" value="Genomic_DNA"/>
</dbReference>